<evidence type="ECO:0000313" key="7">
    <source>
        <dbReference type="EMBL" id="ELR21303.1"/>
    </source>
</evidence>
<dbReference type="EMBL" id="KB007904">
    <property type="protein sequence ID" value="ELR21303.1"/>
    <property type="molecule type" value="Genomic_DNA"/>
</dbReference>
<feature type="domain" description="Trs120/TRAPPC9 fourth Ig-like" evidence="6">
    <location>
        <begin position="884"/>
        <end position="985"/>
    </location>
</feature>
<dbReference type="Pfam" id="PF26251">
    <property type="entry name" value="TPR_TRAPPC9-Trs120"/>
    <property type="match status" value="1"/>
</dbReference>
<feature type="domain" description="Trs120/TRAPPC9 N-terminal" evidence="3">
    <location>
        <begin position="11"/>
        <end position="135"/>
    </location>
</feature>
<dbReference type="InterPro" id="IPR058563">
    <property type="entry name" value="Trs120_TRAPPC9_N"/>
</dbReference>
<gene>
    <name evidence="7" type="ORF">ACA1_182040</name>
</gene>
<dbReference type="Pfam" id="PF26254">
    <property type="entry name" value="Ig_TRAPPC9-Trs120_1st"/>
    <property type="match status" value="1"/>
</dbReference>
<dbReference type="InterPro" id="IPR058568">
    <property type="entry name" value="Ig_TRAPPC9_Trs120_4th"/>
</dbReference>
<keyword evidence="2" id="KW-0333">Golgi apparatus</keyword>
<evidence type="ECO:0000259" key="4">
    <source>
        <dbReference type="Pfam" id="PF26251"/>
    </source>
</evidence>
<dbReference type="PANTHER" id="PTHR21512:SF5">
    <property type="entry name" value="TRAFFICKING PROTEIN PARTICLE COMPLEX SUBUNIT 9"/>
    <property type="match status" value="1"/>
</dbReference>
<evidence type="ECO:0000259" key="5">
    <source>
        <dbReference type="Pfam" id="PF26254"/>
    </source>
</evidence>
<dbReference type="InterPro" id="IPR013935">
    <property type="entry name" value="Trs120_TRAPPC9"/>
</dbReference>
<sequence length="1019" mass="111148">MTRSGSTQRWWQGGRVYPRFVDSRTTHRSDWEDFQVHRKTLGVVGIIHCAQWRDLSDAYTEFERLRRQHPTAVAVTCFAFEPRDDQPDFAKDNLVMIPNGDQKRLLFYLNTLLLDFMATILKELETLFENEQAWSSAYISTPLDPHNPSADKVNRLKKRKAGRVNKTKGDYCLLAGDPHDALLHYQAAEEQARQNADMVWLAGALEGQAAAMIMSASTTEAWADVPAVDEKYAEALGLYAKSHAVTLELEASLKLAGYHAWFGRKVQALELLMHAHALSSECSTQERILVCSAIAGLCRRLGFNRKFAFFIREAAALHHKLFMMSTAHSLYLVTAPHYQLQSLQPSHSQKLDNVQSWLHLQRSLLRALIATSRALNDATASAAYALALLRTFKGDKEHGEEQVELATELARLTKYTPASPHIDPRGALPQVLGILPLRPSDDLVPLEMPKTKPAVAVDNDNPFIFTPMRFQKSHYTPPVVAKGDLVTFKAYLANPFAFQVHLESVSLATDGAEFAAYPVLAVTLPPHAVCHEVVLCGKALAAGSVRATGCLIHALNILCLHSVDGRGLPIVVDTTHAGADGEVNGRLPLVVDLPKVPETRNLPREDGPENATEVVVVEALPLLTLSTVGPPIRQLAFEKQLGGVEIEVRNVSGLPIEWMNLHAPADGSDDDGATNSGLVWDADVVAAHLPLAPGHSFVLPVRFRFGVHMKDGRVVVEYGEKEGTHKRHAAIDIQADLLGGQLPVVVTNLSVLPYGRLPALPNCTAPPEGQEDDYAVLLFELHNTAPLAFTVHCAVTDPANTLRVVCEPRSQSKLAAVVRRLPSDGSLSAREAALACKAGLIQRVSLWWISSWGHRGDISLASLSVPAPLLMSDPVRISLACVSGDGETDISADPRTARVVCGEFSHVRVRVENRSAAAVSLLLRVQAYQSTDAGQPKVSLLNKLLWMGSLHVTFNNVPAGEAVEHTVGLCAVQPGRYGLQASATNELTNDTHWAIHPLTFHASLPSSFSSSSSSLGSRN</sequence>
<accession>L8H991</accession>
<dbReference type="VEuPathDB" id="AmoebaDB:ACA1_182040"/>
<dbReference type="AlphaFoldDB" id="L8H991"/>
<dbReference type="Proteomes" id="UP000011083">
    <property type="component" value="Unassembled WGS sequence"/>
</dbReference>
<dbReference type="Pfam" id="PF26283">
    <property type="entry name" value="Ig_TRAPPC9-Trs120_4th"/>
    <property type="match status" value="1"/>
</dbReference>
<dbReference type="KEGG" id="acan:ACA1_182040"/>
<evidence type="ECO:0000259" key="6">
    <source>
        <dbReference type="Pfam" id="PF26283"/>
    </source>
</evidence>
<dbReference type="RefSeq" id="XP_004345847.1">
    <property type="nucleotide sequence ID" value="XM_004345797.1"/>
</dbReference>
<dbReference type="GO" id="GO:0005802">
    <property type="term" value="C:trans-Golgi network"/>
    <property type="evidence" value="ECO:0007669"/>
    <property type="project" value="TreeGrafter"/>
</dbReference>
<proteinExistence type="predicted"/>
<evidence type="ECO:0000256" key="2">
    <source>
        <dbReference type="ARBA" id="ARBA00023034"/>
    </source>
</evidence>
<name>L8H991_ACACF</name>
<evidence type="ECO:0000313" key="8">
    <source>
        <dbReference type="Proteomes" id="UP000011083"/>
    </source>
</evidence>
<organism evidence="7 8">
    <name type="scientific">Acanthamoeba castellanii (strain ATCC 30010 / Neff)</name>
    <dbReference type="NCBI Taxonomy" id="1257118"/>
    <lineage>
        <taxon>Eukaryota</taxon>
        <taxon>Amoebozoa</taxon>
        <taxon>Discosea</taxon>
        <taxon>Longamoebia</taxon>
        <taxon>Centramoebida</taxon>
        <taxon>Acanthamoebidae</taxon>
        <taxon>Acanthamoeba</taxon>
    </lineage>
</organism>
<dbReference type="InterPro" id="IPR058565">
    <property type="entry name" value="Ig_TRAPPC9_Trs120_1st"/>
</dbReference>
<dbReference type="Pfam" id="PF08626">
    <property type="entry name" value="TRAPPC9-Trs120"/>
    <property type="match status" value="2"/>
</dbReference>
<dbReference type="OrthoDB" id="17265at2759"/>
<keyword evidence="8" id="KW-1185">Reference proteome</keyword>
<feature type="domain" description="Trs120/TRAPPC9 TPR region" evidence="4">
    <location>
        <begin position="280"/>
        <end position="413"/>
    </location>
</feature>
<feature type="domain" description="Trs120/TRAPPC9 N-terminal" evidence="3">
    <location>
        <begin position="150"/>
        <end position="216"/>
    </location>
</feature>
<dbReference type="InterPro" id="IPR058564">
    <property type="entry name" value="TPR_TRAPPC9_Trs120"/>
</dbReference>
<dbReference type="GeneID" id="14922192"/>
<dbReference type="OMA" id="WITACAY"/>
<dbReference type="STRING" id="1257118.L8H991"/>
<evidence type="ECO:0000256" key="1">
    <source>
        <dbReference type="ARBA" id="ARBA00004555"/>
    </source>
</evidence>
<feature type="domain" description="Trs120/TRAPPC9 first Ig-like" evidence="5">
    <location>
        <begin position="449"/>
        <end position="554"/>
    </location>
</feature>
<reference evidence="7 8" key="1">
    <citation type="journal article" date="2013" name="Genome Biol.">
        <title>Genome of Acanthamoeba castellanii highlights extensive lateral gene transfer and early evolution of tyrosine kinase signaling.</title>
        <authorList>
            <person name="Clarke M."/>
            <person name="Lohan A.J."/>
            <person name="Liu B."/>
            <person name="Lagkouvardos I."/>
            <person name="Roy S."/>
            <person name="Zafar N."/>
            <person name="Bertelli C."/>
            <person name="Schilde C."/>
            <person name="Kianianmomeni A."/>
            <person name="Burglin T.R."/>
            <person name="Frech C."/>
            <person name="Turcotte B."/>
            <person name="Kopec K.O."/>
            <person name="Synnott J.M."/>
            <person name="Choo C."/>
            <person name="Paponov I."/>
            <person name="Finkler A."/>
            <person name="Soon Heng Tan C."/>
            <person name="Hutchins A.P."/>
            <person name="Weinmeier T."/>
            <person name="Rattei T."/>
            <person name="Chu J.S."/>
            <person name="Gimenez G."/>
            <person name="Irimia M."/>
            <person name="Rigden D.J."/>
            <person name="Fitzpatrick D.A."/>
            <person name="Lorenzo-Morales J."/>
            <person name="Bateman A."/>
            <person name="Chiu C.H."/>
            <person name="Tang P."/>
            <person name="Hegemann P."/>
            <person name="Fromm H."/>
            <person name="Raoult D."/>
            <person name="Greub G."/>
            <person name="Miranda-Saavedra D."/>
            <person name="Chen N."/>
            <person name="Nash P."/>
            <person name="Ginger M.L."/>
            <person name="Horn M."/>
            <person name="Schaap P."/>
            <person name="Caler L."/>
            <person name="Loftus B."/>
        </authorList>
    </citation>
    <scope>NUCLEOTIDE SEQUENCE [LARGE SCALE GENOMIC DNA]</scope>
    <source>
        <strain evidence="7 8">Neff</strain>
    </source>
</reference>
<comment type="subcellular location">
    <subcellularLocation>
        <location evidence="1">Golgi apparatus</location>
    </subcellularLocation>
</comment>
<evidence type="ECO:0000259" key="3">
    <source>
        <dbReference type="Pfam" id="PF08626"/>
    </source>
</evidence>
<protein>
    <submittedName>
        <fullName evidence="7">Uncharacterized protein</fullName>
    </submittedName>
</protein>
<dbReference type="PANTHER" id="PTHR21512">
    <property type="entry name" value="TRAFFICKING PROTEIN PARTICLE COMPLEX SUBUNIT 9"/>
    <property type="match status" value="1"/>
</dbReference>